<accession>A0A199NTX5</accession>
<keyword evidence="2" id="KW-0808">Transferase</keyword>
<name>A0A199NTX5_9MICC</name>
<reference evidence="4" key="1">
    <citation type="submission" date="2016-04" db="EMBL/GenBank/DDBJ databases">
        <authorList>
            <person name="Waterworth S."/>
            <person name="Matcher G."/>
        </authorList>
    </citation>
    <scope>NUCLEOTIDE SEQUENCE [LARGE SCALE GENOMIC DNA]</scope>
    <source>
        <strain evidence="4">RuSp02-3</strain>
    </source>
</reference>
<dbReference type="NCBIfam" id="NF047843">
    <property type="entry name" value="MST_Rv0443"/>
    <property type="match status" value="1"/>
</dbReference>
<feature type="domain" description="DinB-like" evidence="1">
    <location>
        <begin position="16"/>
        <end position="159"/>
    </location>
</feature>
<proteinExistence type="predicted"/>
<protein>
    <submittedName>
        <fullName evidence="2">Aspartate/tyrosine/aromatic aminotransferase</fullName>
    </submittedName>
    <submittedName>
        <fullName evidence="3">DinB family protein</fullName>
    </submittedName>
</protein>
<dbReference type="Pfam" id="PF12867">
    <property type="entry name" value="DinB_2"/>
    <property type="match status" value="1"/>
</dbReference>
<evidence type="ECO:0000313" key="2">
    <source>
        <dbReference type="EMBL" id="OAX52362.1"/>
    </source>
</evidence>
<evidence type="ECO:0000313" key="3">
    <source>
        <dbReference type="EMBL" id="QPT54376.1"/>
    </source>
</evidence>
<reference evidence="3 5" key="4">
    <citation type="submission" date="2020-12" db="EMBL/GenBank/DDBJ databases">
        <title>FDA dAtabase for Regulatory Grade micrObial Sequences (FDA-ARGOS): Supporting development and validation of Infectious Disease Dx tests.</title>
        <authorList>
            <person name="Sproer C."/>
            <person name="Gronow S."/>
            <person name="Severitt S."/>
            <person name="Schroder I."/>
            <person name="Tallon L."/>
            <person name="Sadzewicz L."/>
            <person name="Zhao X."/>
            <person name="Boylan J."/>
            <person name="Ott S."/>
            <person name="Bowen H."/>
            <person name="Vavikolanu K."/>
            <person name="Mehta A."/>
            <person name="Aluvathingal J."/>
            <person name="Nadendla S."/>
            <person name="Lowell S."/>
            <person name="Myers T."/>
            <person name="Yan Y."/>
            <person name="Sichtig H."/>
        </authorList>
    </citation>
    <scope>NUCLEOTIDE SEQUENCE [LARGE SCALE GENOMIC DNA]</scope>
    <source>
        <strain evidence="3 5">FDAARGOS_864</strain>
    </source>
</reference>
<dbReference type="EMBL" id="CP065738">
    <property type="protein sequence ID" value="QPT54376.1"/>
    <property type="molecule type" value="Genomic_DNA"/>
</dbReference>
<keyword evidence="2" id="KW-0032">Aminotransferase</keyword>
<reference evidence="2" key="2">
    <citation type="submission" date="2016-04" db="EMBL/GenBank/DDBJ databases">
        <authorList>
            <person name="Evans L.H."/>
            <person name="Alamgir A."/>
            <person name="Owens N."/>
            <person name="Weber N.D."/>
            <person name="Virtaneva K."/>
            <person name="Barbian K."/>
            <person name="Babar A."/>
            <person name="Rosenke K."/>
        </authorList>
    </citation>
    <scope>NUCLEOTIDE SEQUENCE [LARGE SCALE GENOMIC DNA]</scope>
    <source>
        <strain evidence="2">RUTW2-3</strain>
    </source>
</reference>
<dbReference type="GO" id="GO:0008483">
    <property type="term" value="F:transaminase activity"/>
    <property type="evidence" value="ECO:0007669"/>
    <property type="project" value="UniProtKB-KW"/>
</dbReference>
<gene>
    <name evidence="2" type="ORF">AN277_0203050</name>
    <name evidence="3" type="ORF">I6G21_04185</name>
</gene>
<evidence type="ECO:0000313" key="5">
    <source>
        <dbReference type="Proteomes" id="UP000594975"/>
    </source>
</evidence>
<organism evidence="2 4">
    <name type="scientific">Rothia kristinae</name>
    <dbReference type="NCBI Taxonomy" id="37923"/>
    <lineage>
        <taxon>Bacteria</taxon>
        <taxon>Bacillati</taxon>
        <taxon>Actinomycetota</taxon>
        <taxon>Actinomycetes</taxon>
        <taxon>Micrococcales</taxon>
        <taxon>Micrococcaceae</taxon>
        <taxon>Rothia</taxon>
    </lineage>
</organism>
<sequence>MDAIDVLQDLAARPLQAAEGFAERLTAEKLNAHPGGQDNSIAWLLWHAAREIDAQVADLADAEQVWTAQGFDRRFDLGLDPQDHGYGHTPEQARAVVVEDADLLYAYLRAVVDAEQAYLRTLSPEDLAEVIDRSWDPPVTRAARLVSVSEDALQHIGQAAYVLGMDF</sequence>
<evidence type="ECO:0000259" key="1">
    <source>
        <dbReference type="Pfam" id="PF12867"/>
    </source>
</evidence>
<dbReference type="STRING" id="37923.BK826_05125"/>
<dbReference type="Proteomes" id="UP000053171">
    <property type="component" value="Unassembled WGS sequence"/>
</dbReference>
<dbReference type="Gene3D" id="1.20.120.450">
    <property type="entry name" value="dinb family like domain"/>
    <property type="match status" value="1"/>
</dbReference>
<dbReference type="InterPro" id="IPR024775">
    <property type="entry name" value="DinB-like"/>
</dbReference>
<dbReference type="GeneID" id="61262565"/>
<reference evidence="2 4" key="3">
    <citation type="submission" date="2016-06" db="EMBL/GenBank/DDBJ databases">
        <title>Identification of putative biosynthetic pathways for the production of bioactive secondary metabolites by the marine actinomycete Kocuria kristinae RUTW2-3.</title>
        <authorList>
            <person name="Waterworth S.C."/>
            <person name="Walmsley T.A."/>
            <person name="Matongo T."/>
            <person name="Davies-Coleman M.T."/>
            <person name="Dorrington R.A."/>
        </authorList>
    </citation>
    <scope>NUCLEOTIDE SEQUENCE [LARGE SCALE GENOMIC DNA]</scope>
    <source>
        <strain evidence="4">RuSp02-3</strain>
        <strain evidence="2">RUTW2-3</strain>
    </source>
</reference>
<dbReference type="RefSeq" id="WP_064725034.1">
    <property type="nucleotide sequence ID" value="NZ_CP065738.1"/>
</dbReference>
<dbReference type="AlphaFoldDB" id="A0A199NTX5"/>
<dbReference type="InterPro" id="IPR034660">
    <property type="entry name" value="DinB/YfiT-like"/>
</dbReference>
<evidence type="ECO:0000313" key="4">
    <source>
        <dbReference type="Proteomes" id="UP000053171"/>
    </source>
</evidence>
<dbReference type="EMBL" id="LJBJ02000004">
    <property type="protein sequence ID" value="OAX52362.1"/>
    <property type="molecule type" value="Genomic_DNA"/>
</dbReference>
<dbReference type="Proteomes" id="UP000594975">
    <property type="component" value="Chromosome"/>
</dbReference>
<dbReference type="KEGG" id="rkr:I6G21_04185"/>
<dbReference type="SUPFAM" id="SSF109854">
    <property type="entry name" value="DinB/YfiT-like putative metalloenzymes"/>
    <property type="match status" value="1"/>
</dbReference>
<keyword evidence="4" id="KW-1185">Reference proteome</keyword>